<dbReference type="RefSeq" id="WP_152912445.1">
    <property type="nucleotide sequence ID" value="NZ_LFTY01000002.1"/>
</dbReference>
<feature type="domain" description="Bacterial transcriptional activator" evidence="2">
    <location>
        <begin position="141"/>
        <end position="280"/>
    </location>
</feature>
<reference evidence="3 4" key="1">
    <citation type="submission" date="2015-06" db="EMBL/GenBank/DDBJ databases">
        <title>Draft genome sequence of an Alphaproteobacteria species associated to the Mediterranean sponge Oscarella lobularis.</title>
        <authorList>
            <person name="Jourda C."/>
            <person name="Santini S."/>
            <person name="Claverie J.-M."/>
        </authorList>
    </citation>
    <scope>NUCLEOTIDE SEQUENCE [LARGE SCALE GENOMIC DNA]</scope>
    <source>
        <strain evidence="3">IGS</strain>
    </source>
</reference>
<dbReference type="InterPro" id="IPR011990">
    <property type="entry name" value="TPR-like_helical_dom_sf"/>
</dbReference>
<dbReference type="Pfam" id="PF03704">
    <property type="entry name" value="BTAD"/>
    <property type="match status" value="1"/>
</dbReference>
<feature type="repeat" description="TPR" evidence="1">
    <location>
        <begin position="521"/>
        <end position="554"/>
    </location>
</feature>
<evidence type="ECO:0000259" key="2">
    <source>
        <dbReference type="SMART" id="SM01043"/>
    </source>
</evidence>
<dbReference type="InterPro" id="IPR051677">
    <property type="entry name" value="AfsR-DnrI-RedD_regulator"/>
</dbReference>
<dbReference type="EMBL" id="LFTY01000002">
    <property type="protein sequence ID" value="KMW56911.1"/>
    <property type="molecule type" value="Genomic_DNA"/>
</dbReference>
<dbReference type="GO" id="GO:0006355">
    <property type="term" value="P:regulation of DNA-templated transcription"/>
    <property type="evidence" value="ECO:0007669"/>
    <property type="project" value="InterPro"/>
</dbReference>
<dbReference type="SMART" id="SM00028">
    <property type="entry name" value="TPR"/>
    <property type="match status" value="4"/>
</dbReference>
<dbReference type="InterPro" id="IPR005158">
    <property type="entry name" value="BTAD"/>
</dbReference>
<dbReference type="InterPro" id="IPR036388">
    <property type="entry name" value="WH-like_DNA-bd_sf"/>
</dbReference>
<dbReference type="Proteomes" id="UP000037178">
    <property type="component" value="Unassembled WGS sequence"/>
</dbReference>
<dbReference type="GO" id="GO:0003677">
    <property type="term" value="F:DNA binding"/>
    <property type="evidence" value="ECO:0007669"/>
    <property type="project" value="InterPro"/>
</dbReference>
<evidence type="ECO:0000256" key="1">
    <source>
        <dbReference type="PROSITE-ProRule" id="PRU00339"/>
    </source>
</evidence>
<proteinExistence type="predicted"/>
<dbReference type="SUPFAM" id="SSF48452">
    <property type="entry name" value="TPR-like"/>
    <property type="match status" value="2"/>
</dbReference>
<evidence type="ECO:0000313" key="3">
    <source>
        <dbReference type="EMBL" id="KMW56911.1"/>
    </source>
</evidence>
<protein>
    <recommendedName>
        <fullName evidence="2">Bacterial transcriptional activator domain-containing protein</fullName>
    </recommendedName>
</protein>
<dbReference type="OrthoDB" id="54411at2"/>
<dbReference type="PROSITE" id="PS50005">
    <property type="entry name" value="TPR"/>
    <property type="match status" value="2"/>
</dbReference>
<dbReference type="PATRIC" id="fig|1675527.3.peg.1964"/>
<dbReference type="InterPro" id="IPR019734">
    <property type="entry name" value="TPR_rpt"/>
</dbReference>
<dbReference type="STRING" id="1675527.AIOL_001868"/>
<comment type="caution">
    <text evidence="3">The sequence shown here is derived from an EMBL/GenBank/DDBJ whole genome shotgun (WGS) entry which is preliminary data.</text>
</comment>
<evidence type="ECO:0000313" key="4">
    <source>
        <dbReference type="Proteomes" id="UP000037178"/>
    </source>
</evidence>
<gene>
    <name evidence="3" type="ORF">AIOL_001868</name>
</gene>
<dbReference type="AlphaFoldDB" id="A0A0J9E217"/>
<dbReference type="Gene3D" id="1.10.10.10">
    <property type="entry name" value="Winged helix-like DNA-binding domain superfamily/Winged helix DNA-binding domain"/>
    <property type="match status" value="1"/>
</dbReference>
<organism evidence="3 4">
    <name type="scientific">Candidatus Rhodobacter oscarellae</name>
    <dbReference type="NCBI Taxonomy" id="1675527"/>
    <lineage>
        <taxon>Bacteria</taxon>
        <taxon>Pseudomonadati</taxon>
        <taxon>Pseudomonadota</taxon>
        <taxon>Alphaproteobacteria</taxon>
        <taxon>Rhodobacterales</taxon>
        <taxon>Rhodobacter group</taxon>
        <taxon>Rhodobacter</taxon>
    </lineage>
</organism>
<feature type="repeat" description="TPR" evidence="1">
    <location>
        <begin position="555"/>
        <end position="588"/>
    </location>
</feature>
<dbReference type="InterPro" id="IPR016032">
    <property type="entry name" value="Sig_transdc_resp-reg_C-effctor"/>
</dbReference>
<name>A0A0J9E217_9RHOB</name>
<keyword evidence="4" id="KW-1185">Reference proteome</keyword>
<accession>A0A0J9E217</accession>
<keyword evidence="1" id="KW-0802">TPR repeat</keyword>
<sequence length="690" mass="75923">MPREFLRDFSIKRGFAFVFRGFWAIAQPMSGVYAASWGSERRMISINLFGKLSVKNAQGDAIDIAGNKSLCLIAYLALNMEMPPTRDRLMALFWGDRFTDQARQSLRQAIAKLKKTLSESGEDVLITSQDRIGFDPKAVKVDADQFETFAQGGTPEATRKAIALMSGPLLDGLYGQQAEFDDWLASERQRISTISLSVLERAAEQQLKLGDTRGATELARRLVNIDPLRDAGQVVLIRILAQQGERAAAIKQFNAYNATLQKELGVSAGPGLLQVVNEIKGETGGAKVSDPIAKAEAPSRKGNTSSRTSIGVSQFQLVGAETDAAFLTAGLSADITTNLSRFSWLDVKSNLTDDAAESHDADFIVHGTLRSQGQQFRLNVQLAETKSGRYVWASRYDRIGDDLFDIQDELSATIAASLEAELERLAGRSMRELALEDMNSWECYHRGLAIQYEFDAKTNLAAQQHFRRAIELDPNFGLAYARLSYAMVISAIYFEADNVADLLEEAQGFAIKAARLEPDDAVARFALGRVRLARGDYGRSITDLKSVIDLNPGMAQAHCGLGDSMAYSGQLDEAIACFEEAVRISPSDPYRWAFLNYGATAFLFKGDYESAAKWATEAEAVPNAHYWATAIRAAALAHMGQLDQARSAIDDLLRQRPGISCDFVRERLFYLTDPEQINVYISGLQKAGLS</sequence>
<dbReference type="Gene3D" id="1.25.40.10">
    <property type="entry name" value="Tetratricopeptide repeat domain"/>
    <property type="match status" value="2"/>
</dbReference>
<dbReference type="Pfam" id="PF13432">
    <property type="entry name" value="TPR_16"/>
    <property type="match status" value="1"/>
</dbReference>
<dbReference type="SUPFAM" id="SSF46894">
    <property type="entry name" value="C-terminal effector domain of the bipartite response regulators"/>
    <property type="match status" value="1"/>
</dbReference>
<dbReference type="SMART" id="SM01043">
    <property type="entry name" value="BTAD"/>
    <property type="match status" value="1"/>
</dbReference>
<dbReference type="PANTHER" id="PTHR35807">
    <property type="entry name" value="TRANSCRIPTIONAL REGULATOR REDD-RELATED"/>
    <property type="match status" value="1"/>
</dbReference>